<dbReference type="InterPro" id="IPR027417">
    <property type="entry name" value="P-loop_NTPase"/>
</dbReference>
<dbReference type="Pfam" id="PF00176">
    <property type="entry name" value="SNF2-rel_dom"/>
    <property type="match status" value="1"/>
</dbReference>
<comment type="caution">
    <text evidence="7">The sequence shown here is derived from an EMBL/GenBank/DDBJ whole genome shotgun (WGS) entry which is preliminary data.</text>
</comment>
<dbReference type="SMART" id="SM00490">
    <property type="entry name" value="HELICc"/>
    <property type="match status" value="1"/>
</dbReference>
<evidence type="ECO:0000256" key="3">
    <source>
        <dbReference type="ARBA" id="ARBA00022840"/>
    </source>
</evidence>
<dbReference type="PROSITE" id="PS51192">
    <property type="entry name" value="HELICASE_ATP_BIND_1"/>
    <property type="match status" value="1"/>
</dbReference>
<keyword evidence="1" id="KW-0547">Nucleotide-binding</keyword>
<feature type="region of interest" description="Disordered" evidence="4">
    <location>
        <begin position="651"/>
        <end position="687"/>
    </location>
</feature>
<dbReference type="Gene3D" id="3.40.50.10810">
    <property type="entry name" value="Tandem AAA-ATPase domain"/>
    <property type="match status" value="1"/>
</dbReference>
<evidence type="ECO:0000256" key="2">
    <source>
        <dbReference type="ARBA" id="ARBA00022801"/>
    </source>
</evidence>
<keyword evidence="8" id="KW-1185">Reference proteome</keyword>
<feature type="compositionally biased region" description="Polar residues" evidence="4">
    <location>
        <begin position="667"/>
        <end position="687"/>
    </location>
</feature>
<dbReference type="CDD" id="cd18008">
    <property type="entry name" value="DEXDc_SHPRH-like"/>
    <property type="match status" value="1"/>
</dbReference>
<proteinExistence type="predicted"/>
<dbReference type="InterPro" id="IPR038718">
    <property type="entry name" value="SNF2-like_sf"/>
</dbReference>
<dbReference type="EMBL" id="JARVKM010000040">
    <property type="protein sequence ID" value="KAK9774628.1"/>
    <property type="molecule type" value="Genomic_DNA"/>
</dbReference>
<dbReference type="Proteomes" id="UP001465668">
    <property type="component" value="Unassembled WGS sequence"/>
</dbReference>
<evidence type="ECO:0000313" key="7">
    <source>
        <dbReference type="EMBL" id="KAK9774628.1"/>
    </source>
</evidence>
<evidence type="ECO:0000259" key="6">
    <source>
        <dbReference type="PROSITE" id="PS51194"/>
    </source>
</evidence>
<evidence type="ECO:0000256" key="1">
    <source>
        <dbReference type="ARBA" id="ARBA00022741"/>
    </source>
</evidence>
<dbReference type="PANTHER" id="PTHR45626">
    <property type="entry name" value="TRANSCRIPTION TERMINATION FACTOR 2-RELATED"/>
    <property type="match status" value="1"/>
</dbReference>
<dbReference type="Gene3D" id="3.40.50.300">
    <property type="entry name" value="P-loop containing nucleotide triphosphate hydrolases"/>
    <property type="match status" value="1"/>
</dbReference>
<dbReference type="CDD" id="cd18793">
    <property type="entry name" value="SF2_C_SNF"/>
    <property type="match status" value="1"/>
</dbReference>
<accession>A0ABR2XLF7</accession>
<feature type="domain" description="Helicase C-terminal" evidence="6">
    <location>
        <begin position="696"/>
        <end position="859"/>
    </location>
</feature>
<name>A0ABR2XLF7_9PEZI</name>
<evidence type="ECO:0000259" key="5">
    <source>
        <dbReference type="PROSITE" id="PS51192"/>
    </source>
</evidence>
<sequence>MDYEIPMDTNDIVNFDDFSSRGELQDVEFLSSAIAQPEPSLLCYGAFCDIKAKLTKVEGLGIVVSPWVQFHEFRLVEKDKDFYLDRMTDDSNSKEIGVLTMAASKALGTLESFQGITFAAILTSQAVSKVMKKAGPKTFIVDISINIMGPEALFASIGETLAVNQQYLQHPEYLRQSMIYINPHYFYRNGCPSDLRYLVGPSTPKNTSSLTYHNLNNLLEHHASGTQMMADYSWAIDAIVAKGLVRSTLKSHQKEGVSFILGREGADRASHQAQSLDIIIDDESPDKSLDLALGGIYADEMGLGKTLTMLTAIVCSNHIDSQLYEPTFEDSGLQPLKATLVVVTSPQLLNVWEYEISKHMGPNVLHVGIFHGEKRAKTLQSLEHQDIILTTYHTLSSDRNSKRVLQKFMWNRVVLDEAHWIRNDATQQFKAARSLTARKRWCVTGTPIQNSMHDLRSLLAFLHVRPFSDSAVFRKHIIEQLSSECPDPFRNLRLLLGALCFRRTKDLLSLPPSELHVVSVMRTVEETQRYEYVLSQAKMEYENIANMKSNQKKHTVLFTTVMNLRHLCSHGIREDEDEEDRHKQELGEFRMPTSKGKSKKRKREDVNDLAFCEDCYEHNMGFNVGSTLRDYCPTCSDLFIPAVRGALSATPAGNSGMDSSHSSASSPFTPTITSRQDTPGVASSGNFQGRLQSSSKLSAVVDNVENSPRGHKNLVFTSWRYTLDALQAELDRRGIVHLRIDGSTSFSDRQTILSRFCDDPDQCVLLITIMTGAVGGTRLTLTAANRVHLVEPQWNPSVEDQAIARALRMGQERRVSIFKYVTKGTVEENIIEMQQRKRQLARVSLDGHDEVDDRLQEYRFVLTGSH</sequence>
<evidence type="ECO:0000313" key="8">
    <source>
        <dbReference type="Proteomes" id="UP001465668"/>
    </source>
</evidence>
<feature type="domain" description="Helicase ATP-binding" evidence="5">
    <location>
        <begin position="286"/>
        <end position="465"/>
    </location>
</feature>
<dbReference type="SUPFAM" id="SSF52540">
    <property type="entry name" value="P-loop containing nucleoside triphosphate hydrolases"/>
    <property type="match status" value="2"/>
</dbReference>
<dbReference type="Pfam" id="PF00271">
    <property type="entry name" value="Helicase_C"/>
    <property type="match status" value="1"/>
</dbReference>
<protein>
    <submittedName>
        <fullName evidence="7">Uncharacterized protein</fullName>
    </submittedName>
</protein>
<dbReference type="InterPro" id="IPR014001">
    <property type="entry name" value="Helicase_ATP-bd"/>
</dbReference>
<dbReference type="InterPro" id="IPR049730">
    <property type="entry name" value="SNF2/RAD54-like_C"/>
</dbReference>
<dbReference type="InterPro" id="IPR000330">
    <property type="entry name" value="SNF2_N"/>
</dbReference>
<feature type="compositionally biased region" description="Low complexity" evidence="4">
    <location>
        <begin position="655"/>
        <end position="666"/>
    </location>
</feature>
<dbReference type="PROSITE" id="PS51194">
    <property type="entry name" value="HELICASE_CTER"/>
    <property type="match status" value="1"/>
</dbReference>
<dbReference type="InterPro" id="IPR001650">
    <property type="entry name" value="Helicase_C-like"/>
</dbReference>
<evidence type="ECO:0000256" key="4">
    <source>
        <dbReference type="SAM" id="MobiDB-lite"/>
    </source>
</evidence>
<dbReference type="SMART" id="SM00487">
    <property type="entry name" value="DEXDc"/>
    <property type="match status" value="1"/>
</dbReference>
<dbReference type="PANTHER" id="PTHR45626:SF22">
    <property type="entry name" value="DNA REPAIR PROTEIN RAD5"/>
    <property type="match status" value="1"/>
</dbReference>
<reference evidence="7 8" key="1">
    <citation type="submission" date="2024-02" db="EMBL/GenBank/DDBJ databases">
        <title>First draft genome assembly of two strains of Seiridium cardinale.</title>
        <authorList>
            <person name="Emiliani G."/>
            <person name="Scali E."/>
        </authorList>
    </citation>
    <scope>NUCLEOTIDE SEQUENCE [LARGE SCALE GENOMIC DNA]</scope>
    <source>
        <strain evidence="7 8">BM-138-000479</strain>
    </source>
</reference>
<dbReference type="InterPro" id="IPR050628">
    <property type="entry name" value="SNF2_RAD54_helicase_TF"/>
</dbReference>
<gene>
    <name evidence="7" type="ORF">SCAR479_08713</name>
</gene>
<keyword evidence="3" id="KW-0067">ATP-binding</keyword>
<organism evidence="7 8">
    <name type="scientific">Seiridium cardinale</name>
    <dbReference type="NCBI Taxonomy" id="138064"/>
    <lineage>
        <taxon>Eukaryota</taxon>
        <taxon>Fungi</taxon>
        <taxon>Dikarya</taxon>
        <taxon>Ascomycota</taxon>
        <taxon>Pezizomycotina</taxon>
        <taxon>Sordariomycetes</taxon>
        <taxon>Xylariomycetidae</taxon>
        <taxon>Amphisphaeriales</taxon>
        <taxon>Sporocadaceae</taxon>
        <taxon>Seiridium</taxon>
    </lineage>
</organism>
<keyword evidence="2" id="KW-0378">Hydrolase</keyword>
<feature type="region of interest" description="Disordered" evidence="4">
    <location>
        <begin position="574"/>
        <end position="603"/>
    </location>
</feature>